<evidence type="ECO:0000313" key="1">
    <source>
        <dbReference type="EMBL" id="BBO74246.1"/>
    </source>
</evidence>
<name>A0A5K7YY05_9BACT</name>
<dbReference type="Proteomes" id="UP000427769">
    <property type="component" value="Chromosome"/>
</dbReference>
<sequence length="134" mass="14987">MKQTHIALLSMAVFFLCGCESEKISPHVVEMSVEFTWKGLKPCGWGNPEIRIGSVPGDTKSLKISMYDHAYSHDHGIVQMHYAGERIIARDRFKKIQGPCPVYKPGRYEITIKAMDADGTIIAIGSSVRSYPEE</sequence>
<evidence type="ECO:0008006" key="3">
    <source>
        <dbReference type="Google" id="ProtNLM"/>
    </source>
</evidence>
<protein>
    <recommendedName>
        <fullName evidence="3">Lipoprotein</fullName>
    </recommendedName>
</protein>
<keyword evidence="2" id="KW-1185">Reference proteome</keyword>
<dbReference type="RefSeq" id="WP_155303288.1">
    <property type="nucleotide sequence ID" value="NZ_AP021875.1"/>
</dbReference>
<dbReference type="KEGG" id="dwd:DSCW_16630"/>
<organism evidence="1 2">
    <name type="scientific">Desulfosarcina widdelii</name>
    <dbReference type="NCBI Taxonomy" id="947919"/>
    <lineage>
        <taxon>Bacteria</taxon>
        <taxon>Pseudomonadati</taxon>
        <taxon>Thermodesulfobacteriota</taxon>
        <taxon>Desulfobacteria</taxon>
        <taxon>Desulfobacterales</taxon>
        <taxon>Desulfosarcinaceae</taxon>
        <taxon>Desulfosarcina</taxon>
    </lineage>
</organism>
<reference evidence="1 2" key="1">
    <citation type="submission" date="2019-11" db="EMBL/GenBank/DDBJ databases">
        <title>Comparative genomics of hydrocarbon-degrading Desulfosarcina strains.</title>
        <authorList>
            <person name="Watanabe M."/>
            <person name="Kojima H."/>
            <person name="Fukui M."/>
        </authorList>
    </citation>
    <scope>NUCLEOTIDE SEQUENCE [LARGE SCALE GENOMIC DNA]</scope>
    <source>
        <strain evidence="1 2">PP31</strain>
    </source>
</reference>
<dbReference type="AlphaFoldDB" id="A0A5K7YY05"/>
<dbReference type="PROSITE" id="PS51257">
    <property type="entry name" value="PROKAR_LIPOPROTEIN"/>
    <property type="match status" value="1"/>
</dbReference>
<dbReference type="OrthoDB" id="5458698at2"/>
<gene>
    <name evidence="1" type="ORF">DSCW_16630</name>
</gene>
<accession>A0A5K7YY05</accession>
<dbReference type="EMBL" id="AP021875">
    <property type="protein sequence ID" value="BBO74246.1"/>
    <property type="molecule type" value="Genomic_DNA"/>
</dbReference>
<evidence type="ECO:0000313" key="2">
    <source>
        <dbReference type="Proteomes" id="UP000427769"/>
    </source>
</evidence>
<proteinExistence type="predicted"/>